<evidence type="ECO:0000313" key="2">
    <source>
        <dbReference type="EMBL" id="OUE07564.1"/>
    </source>
</evidence>
<accession>A0A251XPR5</accession>
<dbReference type="InterPro" id="IPR023805">
    <property type="entry name" value="Uncharacterised_Spl-rel"/>
</dbReference>
<sequence length="379" mass="41997">MSTPPSAPAPASAPGHGHGPAPADARPRRPLLDITRIYAEPAALELPRGQEIVAAWPDATIVEVASHWAIPEVHGDEANVARWVRIKTEALVVGVKKSLVTRPNGRSADFIAPSTANGCAMACAYCYVPRRKGYSNPITVFANIEQIRRHVARHIAKQGPKAEANQCDPEAWVYDIGENSDCSADARVSPNVRDLVELFRMSPTAKASFATKHVNRDLLDWDPMGRTRVRFSLMPESIARITDIRTSSIAERIAAIDDFVAAGYEVHLNLSPVILTPGWRAEWEQLLRTLDDTLAPATKAQLAAEVIMLTHNEQLHEVNMGWHPKAEELIWQPGMQERKVSENGAVNVRYRRGLKGDAVAEFTALVRRIMPYCRIRYAF</sequence>
<gene>
    <name evidence="2" type="primary">splB</name>
    <name evidence="2" type="ORF">CMsap09_01350</name>
</gene>
<name>A0A251XPR5_9MICO</name>
<dbReference type="InterPro" id="IPR049539">
    <property type="entry name" value="SPL"/>
</dbReference>
<evidence type="ECO:0000256" key="1">
    <source>
        <dbReference type="SAM" id="MobiDB-lite"/>
    </source>
</evidence>
<dbReference type="AlphaFoldDB" id="A0A251XPR5"/>
<dbReference type="Proteomes" id="UP000195106">
    <property type="component" value="Unassembled WGS sequence"/>
</dbReference>
<evidence type="ECO:0000313" key="3">
    <source>
        <dbReference type="Proteomes" id="UP000195106"/>
    </source>
</evidence>
<dbReference type="Gene3D" id="3.80.30.30">
    <property type="match status" value="1"/>
</dbReference>
<proteinExistence type="predicted"/>
<comment type="caution">
    <text evidence="2">The sequence shown here is derived from an EMBL/GenBank/DDBJ whole genome shotgun (WGS) entry which is preliminary data.</text>
</comment>
<feature type="compositionally biased region" description="Low complexity" evidence="1">
    <location>
        <begin position="9"/>
        <end position="24"/>
    </location>
</feature>
<dbReference type="GO" id="GO:0042601">
    <property type="term" value="C:endospore-forming forespore"/>
    <property type="evidence" value="ECO:0007669"/>
    <property type="project" value="TreeGrafter"/>
</dbReference>
<dbReference type="EMBL" id="MDHJ01000001">
    <property type="protein sequence ID" value="OUE07564.1"/>
    <property type="molecule type" value="Genomic_DNA"/>
</dbReference>
<dbReference type="GO" id="GO:0051539">
    <property type="term" value="F:4 iron, 4 sulfur cluster binding"/>
    <property type="evidence" value="ECO:0007669"/>
    <property type="project" value="TreeGrafter"/>
</dbReference>
<organism evidence="2 3">
    <name type="scientific">Clavibacter michiganensis</name>
    <dbReference type="NCBI Taxonomy" id="28447"/>
    <lineage>
        <taxon>Bacteria</taxon>
        <taxon>Bacillati</taxon>
        <taxon>Actinomycetota</taxon>
        <taxon>Actinomycetes</taxon>
        <taxon>Micrococcales</taxon>
        <taxon>Microbacteriaceae</taxon>
        <taxon>Clavibacter</taxon>
    </lineage>
</organism>
<dbReference type="GO" id="GO:1904047">
    <property type="term" value="F:S-adenosyl-L-methionine binding"/>
    <property type="evidence" value="ECO:0007669"/>
    <property type="project" value="TreeGrafter"/>
</dbReference>
<keyword evidence="2" id="KW-0456">Lyase</keyword>
<dbReference type="PANTHER" id="PTHR37822:SF2">
    <property type="entry name" value="SPORE PHOTOPRODUCT LYASE"/>
    <property type="match status" value="1"/>
</dbReference>
<dbReference type="NCBIfam" id="TIGR03886">
    <property type="entry name" value="lyase_spl_fam"/>
    <property type="match status" value="1"/>
</dbReference>
<dbReference type="Gene3D" id="3.40.50.12110">
    <property type="match status" value="1"/>
</dbReference>
<feature type="region of interest" description="Disordered" evidence="1">
    <location>
        <begin position="1"/>
        <end position="27"/>
    </location>
</feature>
<dbReference type="FunFam" id="3.40.50.12110:FF:000002">
    <property type="entry name" value="Spore photoproduct lyase"/>
    <property type="match status" value="1"/>
</dbReference>
<dbReference type="GO" id="GO:0003913">
    <property type="term" value="F:DNA photolyase activity"/>
    <property type="evidence" value="ECO:0007669"/>
    <property type="project" value="TreeGrafter"/>
</dbReference>
<dbReference type="PANTHER" id="PTHR37822">
    <property type="entry name" value="SPORE PHOTOPRODUCT LYASE-RELATED"/>
    <property type="match status" value="1"/>
</dbReference>
<dbReference type="Pfam" id="PF20903">
    <property type="entry name" value="SPL"/>
    <property type="match status" value="1"/>
</dbReference>
<protein>
    <submittedName>
        <fullName evidence="2">Spore photoproduct lyase</fullName>
    </submittedName>
</protein>
<reference evidence="2 3" key="1">
    <citation type="submission" date="2016-08" db="EMBL/GenBank/DDBJ databases">
        <title>Genome sequence of Clavibacter michiganensis spp. strain CASJ009.</title>
        <authorList>
            <person name="Thapa S.P."/>
            <person name="Coaker G."/>
        </authorList>
    </citation>
    <scope>NUCLEOTIDE SEQUENCE [LARGE SCALE GENOMIC DNA]</scope>
    <source>
        <strain evidence="2">CASJ009</strain>
    </source>
</reference>